<protein>
    <submittedName>
        <fullName evidence="3">Uncharacterized protein</fullName>
    </submittedName>
</protein>
<keyword evidence="1" id="KW-1133">Transmembrane helix</keyword>
<keyword evidence="1" id="KW-0472">Membrane</keyword>
<feature type="transmembrane region" description="Helical" evidence="1">
    <location>
        <begin position="66"/>
        <end position="84"/>
    </location>
</feature>
<dbReference type="WBParaSite" id="jg24365">
    <property type="protein sequence ID" value="jg24365"/>
    <property type="gene ID" value="jg24365"/>
</dbReference>
<keyword evidence="2" id="KW-1185">Reference proteome</keyword>
<name>A0A915DZM5_9BILA</name>
<accession>A0A915DZM5</accession>
<keyword evidence="1" id="KW-0812">Transmembrane</keyword>
<proteinExistence type="predicted"/>
<organism evidence="2 3">
    <name type="scientific">Ditylenchus dipsaci</name>
    <dbReference type="NCBI Taxonomy" id="166011"/>
    <lineage>
        <taxon>Eukaryota</taxon>
        <taxon>Metazoa</taxon>
        <taxon>Ecdysozoa</taxon>
        <taxon>Nematoda</taxon>
        <taxon>Chromadorea</taxon>
        <taxon>Rhabditida</taxon>
        <taxon>Tylenchina</taxon>
        <taxon>Tylenchomorpha</taxon>
        <taxon>Sphaerularioidea</taxon>
        <taxon>Anguinidae</taxon>
        <taxon>Anguininae</taxon>
        <taxon>Ditylenchus</taxon>
    </lineage>
</organism>
<dbReference type="AlphaFoldDB" id="A0A915DZM5"/>
<reference evidence="3" key="1">
    <citation type="submission" date="2022-11" db="UniProtKB">
        <authorList>
            <consortium name="WormBaseParasite"/>
        </authorList>
    </citation>
    <scope>IDENTIFICATION</scope>
</reference>
<evidence type="ECO:0000313" key="2">
    <source>
        <dbReference type="Proteomes" id="UP000887574"/>
    </source>
</evidence>
<sequence>MDNLLFGKVKVIKRSLCLIWLIALTYVGLVSLAGCNKDFDYKTLALAFVCPKDSFFANLAMESRSYIVDTLPLVMLAIYLAIILRFQIITKGHGITLFKPKKRAAIGRPVNNSSPSSGEINFFVQSLIICVVLELEGLAYDHLHYLEFEGEFRVLPKLAQMWMTRKKYSSALVEKTALFSQDNTFQPFLEDNLLFNDTRSENL</sequence>
<evidence type="ECO:0000313" key="3">
    <source>
        <dbReference type="WBParaSite" id="jg24365"/>
    </source>
</evidence>
<evidence type="ECO:0000256" key="1">
    <source>
        <dbReference type="SAM" id="Phobius"/>
    </source>
</evidence>
<dbReference type="Proteomes" id="UP000887574">
    <property type="component" value="Unplaced"/>
</dbReference>